<keyword evidence="7" id="KW-1185">Reference proteome</keyword>
<dbReference type="PROSITE" id="PS51450">
    <property type="entry name" value="LRR"/>
    <property type="match status" value="1"/>
</dbReference>
<evidence type="ECO:0000313" key="7">
    <source>
        <dbReference type="Proteomes" id="UP001190700"/>
    </source>
</evidence>
<keyword evidence="3" id="KW-0677">Repeat</keyword>
<sequence>MTVPTEPSTRLASYVYQPIEGVTEDELRQIFEKIDRDGDGHINKHELIIALRKNKDICELLGLPSKIRQEDGSRDILETFFQLLDQDGSRTLEWEEFVELTRQRREDKVENALELENSCPPPAPTSAEIASCLSHLGKTADGLRQAYLTMETHGTGLISTDVFTKYPQLQTIDISSNCVEDMKSLGKIPYLTSLNACKNRLKEALDIHPATPCLRYANLSANFIKSIRDLTPFKSLQTLILDHNDVSSITGLEKLCTLRVLSLNNNVLESCEDNKILSLEELVYVRRLKMLKILNVHNNPMTNINCDRLHTLCILPRLVTLNEKDVDRKEKIHAANLHGEDYTANVEIRKRFFANGELDDGGAADPPFCVILPASDGKEGALADGVEAFVQEKATHDVATEGGVAALGAHIAKKYTSELDKVWACYTFLVKNGGTKPPLPAMTPILNAEHTVLETKLTSGLSGSWVERVAGVFNALLRVCGIEAHIAGGYYKCEDFKKGNSSYPAYPELICPNWAWVAVRINAKWRLIDIGNALINKSMDFFFIPPSEFIKSHLPLMRRWQLLDNMLELEDFWTESP</sequence>
<dbReference type="InterPro" id="IPR038765">
    <property type="entry name" value="Papain-like_cys_pep_sf"/>
</dbReference>
<evidence type="ECO:0000256" key="3">
    <source>
        <dbReference type="ARBA" id="ARBA00022737"/>
    </source>
</evidence>
<evidence type="ECO:0000313" key="6">
    <source>
        <dbReference type="EMBL" id="KAK3250534.1"/>
    </source>
</evidence>
<gene>
    <name evidence="6" type="ORF">CYMTET_40093</name>
</gene>
<dbReference type="SMART" id="SM00054">
    <property type="entry name" value="EFh"/>
    <property type="match status" value="2"/>
</dbReference>
<dbReference type="InterPro" id="IPR002931">
    <property type="entry name" value="Transglutaminase-like"/>
</dbReference>
<dbReference type="PANTHER" id="PTHR15454">
    <property type="entry name" value="NISCHARIN RELATED"/>
    <property type="match status" value="1"/>
</dbReference>
<dbReference type="PANTHER" id="PTHR15454:SF56">
    <property type="entry name" value="PROTEIN PHOSPHATASE 1 REGULATORY SUBUNIT 7-RELATED"/>
    <property type="match status" value="1"/>
</dbReference>
<dbReference type="PROSITE" id="PS00018">
    <property type="entry name" value="EF_HAND_1"/>
    <property type="match status" value="2"/>
</dbReference>
<keyword evidence="4" id="KW-0106">Calcium</keyword>
<dbReference type="SUPFAM" id="SSF52075">
    <property type="entry name" value="Outer arm dynein light chain 1"/>
    <property type="match status" value="1"/>
</dbReference>
<name>A0AAE0CA58_9CHLO</name>
<dbReference type="Pfam" id="PF13499">
    <property type="entry name" value="EF-hand_7"/>
    <property type="match status" value="1"/>
</dbReference>
<keyword evidence="2" id="KW-0433">Leucine-rich repeat</keyword>
<comment type="subcellular location">
    <subcellularLocation>
        <location evidence="1">Cytoplasm</location>
        <location evidence="1">Cytoskeleton</location>
        <location evidence="1">Cilium axoneme</location>
    </subcellularLocation>
</comment>
<dbReference type="Gene3D" id="3.80.10.10">
    <property type="entry name" value="Ribonuclease Inhibitor"/>
    <property type="match status" value="2"/>
</dbReference>
<dbReference type="GO" id="GO:0005509">
    <property type="term" value="F:calcium ion binding"/>
    <property type="evidence" value="ECO:0007669"/>
    <property type="project" value="InterPro"/>
</dbReference>
<dbReference type="SMART" id="SM00460">
    <property type="entry name" value="TGc"/>
    <property type="match status" value="1"/>
</dbReference>
<feature type="domain" description="EF-hand" evidence="5">
    <location>
        <begin position="72"/>
        <end position="107"/>
    </location>
</feature>
<comment type="caution">
    <text evidence="6">The sequence shown here is derived from an EMBL/GenBank/DDBJ whole genome shotgun (WGS) entry which is preliminary data.</text>
</comment>
<dbReference type="InterPro" id="IPR002048">
    <property type="entry name" value="EF_hand_dom"/>
</dbReference>
<dbReference type="InterPro" id="IPR001611">
    <property type="entry name" value="Leu-rich_rpt"/>
</dbReference>
<dbReference type="SUPFAM" id="SSF47473">
    <property type="entry name" value="EF-hand"/>
    <property type="match status" value="1"/>
</dbReference>
<dbReference type="SUPFAM" id="SSF54001">
    <property type="entry name" value="Cysteine proteinases"/>
    <property type="match status" value="1"/>
</dbReference>
<dbReference type="InterPro" id="IPR011992">
    <property type="entry name" value="EF-hand-dom_pair"/>
</dbReference>
<dbReference type="Proteomes" id="UP001190700">
    <property type="component" value="Unassembled WGS sequence"/>
</dbReference>
<dbReference type="CDD" id="cd00051">
    <property type="entry name" value="EFh"/>
    <property type="match status" value="1"/>
</dbReference>
<dbReference type="InterPro" id="IPR032675">
    <property type="entry name" value="LRR_dom_sf"/>
</dbReference>
<dbReference type="GO" id="GO:0005930">
    <property type="term" value="C:axoneme"/>
    <property type="evidence" value="ECO:0007669"/>
    <property type="project" value="UniProtKB-SubCell"/>
</dbReference>
<dbReference type="Gene3D" id="1.10.238.10">
    <property type="entry name" value="EF-hand"/>
    <property type="match status" value="1"/>
</dbReference>
<protein>
    <recommendedName>
        <fullName evidence="5">EF-hand domain-containing protein</fullName>
    </recommendedName>
</protein>
<dbReference type="PROSITE" id="PS50222">
    <property type="entry name" value="EF_HAND_2"/>
    <property type="match status" value="2"/>
</dbReference>
<reference evidence="6 7" key="1">
    <citation type="journal article" date="2015" name="Genome Biol. Evol.">
        <title>Comparative Genomics of a Bacterivorous Green Alga Reveals Evolutionary Causalities and Consequences of Phago-Mixotrophic Mode of Nutrition.</title>
        <authorList>
            <person name="Burns J.A."/>
            <person name="Paasch A."/>
            <person name="Narechania A."/>
            <person name="Kim E."/>
        </authorList>
    </citation>
    <scope>NUCLEOTIDE SEQUENCE [LARGE SCALE GENOMIC DNA]</scope>
    <source>
        <strain evidence="6 7">PLY_AMNH</strain>
    </source>
</reference>
<evidence type="ECO:0000256" key="2">
    <source>
        <dbReference type="ARBA" id="ARBA00022614"/>
    </source>
</evidence>
<dbReference type="EMBL" id="LGRX02026649">
    <property type="protein sequence ID" value="KAK3250534.1"/>
    <property type="molecule type" value="Genomic_DNA"/>
</dbReference>
<evidence type="ECO:0000256" key="1">
    <source>
        <dbReference type="ARBA" id="ARBA00004430"/>
    </source>
</evidence>
<organism evidence="6 7">
    <name type="scientific">Cymbomonas tetramitiformis</name>
    <dbReference type="NCBI Taxonomy" id="36881"/>
    <lineage>
        <taxon>Eukaryota</taxon>
        <taxon>Viridiplantae</taxon>
        <taxon>Chlorophyta</taxon>
        <taxon>Pyramimonadophyceae</taxon>
        <taxon>Pyramimonadales</taxon>
        <taxon>Pyramimonadaceae</taxon>
        <taxon>Cymbomonas</taxon>
    </lineage>
</organism>
<proteinExistence type="predicted"/>
<feature type="domain" description="EF-hand" evidence="5">
    <location>
        <begin position="22"/>
        <end position="57"/>
    </location>
</feature>
<evidence type="ECO:0000259" key="5">
    <source>
        <dbReference type="PROSITE" id="PS50222"/>
    </source>
</evidence>
<dbReference type="InterPro" id="IPR018247">
    <property type="entry name" value="EF_Hand_1_Ca_BS"/>
</dbReference>
<accession>A0AAE0CA58</accession>
<dbReference type="AlphaFoldDB" id="A0AAE0CA58"/>
<evidence type="ECO:0000256" key="4">
    <source>
        <dbReference type="ARBA" id="ARBA00022837"/>
    </source>
</evidence>